<dbReference type="Gene3D" id="3.40.640.10">
    <property type="entry name" value="Type I PLP-dependent aspartate aminotransferase-like (Major domain)"/>
    <property type="match status" value="1"/>
</dbReference>
<dbReference type="Gene3D" id="3.90.1150.10">
    <property type="entry name" value="Aspartate Aminotransferase, domain 1"/>
    <property type="match status" value="1"/>
</dbReference>
<sequence>MKVEFYRHNLTDQDKREVDAVIDSLFLTTGEWTKKFEEKLALYVGSKYAVGLASCTNALELALKYFCIGQGDEVITTPMSFVATANAIEYTGAKPVFVDVEKSTGNIDADLIERSITKNTKAILPVHLYGQICDMRKIRAIADKYNLKIIEDAAHCIEGTRDGVKVGELGDIACYSFYATKNITSGEGGATTCNDQNIYEWMLKARQHGLSTNAVNRYVKKYEHYDMEFLGMKCNMSNIQAALLINQVDRIDGLLTAKESAAEKFNEGFKNNSHIGLPSVLKNSKHARHVYTIWVSPDKRDEYMDKIYESGVGVAVNFRPIHLMKYYKEKYGYKPGDFPVSEKIGSSTISIPFYPKLKDEEISYVINSINKIVTG</sequence>
<comment type="caution">
    <text evidence="4">The sequence shown here is derived from an EMBL/GenBank/DDBJ whole genome shotgun (WGS) entry which is preliminary data.</text>
</comment>
<evidence type="ECO:0000256" key="2">
    <source>
        <dbReference type="PIRSR" id="PIRSR000390-2"/>
    </source>
</evidence>
<dbReference type="SUPFAM" id="SSF53383">
    <property type="entry name" value="PLP-dependent transferases"/>
    <property type="match status" value="1"/>
</dbReference>
<dbReference type="EMBL" id="MHMQ01000026">
    <property type="protein sequence ID" value="OGZ30086.1"/>
    <property type="molecule type" value="Genomic_DNA"/>
</dbReference>
<protein>
    <recommendedName>
        <fullName evidence="6">UDP-4-amino-4, 6-dideoxy-N-acetyl-beta-L-altrosamine transaminase</fullName>
    </recommendedName>
</protein>
<dbReference type="Pfam" id="PF01041">
    <property type="entry name" value="DegT_DnrJ_EryC1"/>
    <property type="match status" value="1"/>
</dbReference>
<feature type="active site" description="Proton acceptor" evidence="1">
    <location>
        <position position="181"/>
    </location>
</feature>
<dbReference type="AlphaFoldDB" id="A0A1G2EWA5"/>
<dbReference type="GO" id="GO:0008483">
    <property type="term" value="F:transaminase activity"/>
    <property type="evidence" value="ECO:0007669"/>
    <property type="project" value="TreeGrafter"/>
</dbReference>
<accession>A0A1G2EWA5</accession>
<comment type="similarity">
    <text evidence="3">Belongs to the DegT/DnrJ/EryC1 family.</text>
</comment>
<dbReference type="GO" id="GO:0000271">
    <property type="term" value="P:polysaccharide biosynthetic process"/>
    <property type="evidence" value="ECO:0007669"/>
    <property type="project" value="TreeGrafter"/>
</dbReference>
<proteinExistence type="inferred from homology"/>
<dbReference type="InterPro" id="IPR015424">
    <property type="entry name" value="PyrdxlP-dep_Trfase"/>
</dbReference>
<dbReference type="PANTHER" id="PTHR30244:SF34">
    <property type="entry name" value="DTDP-4-AMINO-4,6-DIDEOXYGALACTOSE TRANSAMINASE"/>
    <property type="match status" value="1"/>
</dbReference>
<evidence type="ECO:0000256" key="1">
    <source>
        <dbReference type="PIRSR" id="PIRSR000390-1"/>
    </source>
</evidence>
<name>A0A1G2EWA5_9BACT</name>
<reference evidence="4 5" key="1">
    <citation type="journal article" date="2016" name="Nat. Commun.">
        <title>Thousands of microbial genomes shed light on interconnected biogeochemical processes in an aquifer system.</title>
        <authorList>
            <person name="Anantharaman K."/>
            <person name="Brown C.T."/>
            <person name="Hug L.A."/>
            <person name="Sharon I."/>
            <person name="Castelle C.J."/>
            <person name="Probst A.J."/>
            <person name="Thomas B.C."/>
            <person name="Singh A."/>
            <person name="Wilkins M.J."/>
            <person name="Karaoz U."/>
            <person name="Brodie E.L."/>
            <person name="Williams K.H."/>
            <person name="Hubbard S.S."/>
            <person name="Banfield J.F."/>
        </authorList>
    </citation>
    <scope>NUCLEOTIDE SEQUENCE [LARGE SCALE GENOMIC DNA]</scope>
</reference>
<dbReference type="GO" id="GO:0030170">
    <property type="term" value="F:pyridoxal phosphate binding"/>
    <property type="evidence" value="ECO:0007669"/>
    <property type="project" value="TreeGrafter"/>
</dbReference>
<dbReference type="InterPro" id="IPR015422">
    <property type="entry name" value="PyrdxlP-dep_Trfase_small"/>
</dbReference>
<dbReference type="PANTHER" id="PTHR30244">
    <property type="entry name" value="TRANSAMINASE"/>
    <property type="match status" value="1"/>
</dbReference>
<dbReference type="InterPro" id="IPR000653">
    <property type="entry name" value="DegT/StrS_aminotransferase"/>
</dbReference>
<evidence type="ECO:0000313" key="4">
    <source>
        <dbReference type="EMBL" id="OGZ30086.1"/>
    </source>
</evidence>
<gene>
    <name evidence="4" type="ORF">A2931_04235</name>
</gene>
<evidence type="ECO:0000313" key="5">
    <source>
        <dbReference type="Proteomes" id="UP000177486"/>
    </source>
</evidence>
<keyword evidence="2 3" id="KW-0663">Pyridoxal phosphate</keyword>
<organism evidence="4 5">
    <name type="scientific">Candidatus Niyogibacteria bacterium RIFCSPLOWO2_01_FULL_45_48</name>
    <dbReference type="NCBI Taxonomy" id="1801724"/>
    <lineage>
        <taxon>Bacteria</taxon>
        <taxon>Candidatus Niyogiibacteriota</taxon>
    </lineage>
</organism>
<feature type="modified residue" description="N6-(pyridoxal phosphate)lysine" evidence="2">
    <location>
        <position position="181"/>
    </location>
</feature>
<dbReference type="InterPro" id="IPR015421">
    <property type="entry name" value="PyrdxlP-dep_Trfase_major"/>
</dbReference>
<dbReference type="Proteomes" id="UP000177486">
    <property type="component" value="Unassembled WGS sequence"/>
</dbReference>
<dbReference type="PIRSF" id="PIRSF000390">
    <property type="entry name" value="PLP_StrS"/>
    <property type="match status" value="1"/>
</dbReference>
<evidence type="ECO:0008006" key="6">
    <source>
        <dbReference type="Google" id="ProtNLM"/>
    </source>
</evidence>
<evidence type="ECO:0000256" key="3">
    <source>
        <dbReference type="RuleBase" id="RU004508"/>
    </source>
</evidence>
<dbReference type="CDD" id="cd00616">
    <property type="entry name" value="AHBA_syn"/>
    <property type="match status" value="1"/>
</dbReference>